<proteinExistence type="predicted"/>
<sequence length="67" mass="7509">MPPTDGRSVSLISLKNLMYFMRHISLAEQKNHPGPSYEFTKNPAHTLSKIGNFAKIIKEAAMLFAAF</sequence>
<accession>I0IQP6</accession>
<evidence type="ECO:0000313" key="2">
    <source>
        <dbReference type="Proteomes" id="UP000007382"/>
    </source>
</evidence>
<keyword evidence="2" id="KW-1185">Reference proteome</keyword>
<dbReference type="KEGG" id="lfc:LFE_1917"/>
<protein>
    <submittedName>
        <fullName evidence="1">Uncharacterized protein</fullName>
    </submittedName>
</protein>
<name>I0IQP6_LEPFC</name>
<reference evidence="2" key="2">
    <citation type="submission" date="2012-03" db="EMBL/GenBank/DDBJ databases">
        <title>The complete genome sequence of the pioneer microbe on fresh volcanic deposit, Leptospirillum ferrooxidans strain C2-3.</title>
        <authorList>
            <person name="Fujimura R."/>
            <person name="Sato Y."/>
            <person name="Nishizawa T."/>
            <person name="Nanba K."/>
            <person name="Oshima K."/>
            <person name="Hattori M."/>
            <person name="Kamijo T."/>
            <person name="Ohta H."/>
        </authorList>
    </citation>
    <scope>NUCLEOTIDE SEQUENCE [LARGE SCALE GENOMIC DNA]</scope>
    <source>
        <strain evidence="2">C2-3</strain>
    </source>
</reference>
<dbReference type="PATRIC" id="fig|1162668.3.peg.2276"/>
<dbReference type="EMBL" id="AP012342">
    <property type="protein sequence ID" value="BAM07595.1"/>
    <property type="molecule type" value="Genomic_DNA"/>
</dbReference>
<gene>
    <name evidence="1" type="ordered locus">LFE_1917</name>
</gene>
<reference evidence="1 2" key="1">
    <citation type="journal article" date="2012" name="J. Bacteriol.">
        <title>Complete Genome Sequence of Leptospirillum ferrooxidans Strain C2-3, Isolated from a Fresh Volcanic Ash Deposit on the Island of Miyake, Japan.</title>
        <authorList>
            <person name="Fujimura R."/>
            <person name="Sato Y."/>
            <person name="Nishizawa T."/>
            <person name="Oshima K."/>
            <person name="Kim S.-W."/>
            <person name="Hattori M."/>
            <person name="Kamijo T."/>
            <person name="Ohta H."/>
        </authorList>
    </citation>
    <scope>NUCLEOTIDE SEQUENCE [LARGE SCALE GENOMIC DNA]</scope>
    <source>
        <strain evidence="1 2">C2-3</strain>
    </source>
</reference>
<dbReference type="Proteomes" id="UP000007382">
    <property type="component" value="Chromosome"/>
</dbReference>
<evidence type="ECO:0000313" key="1">
    <source>
        <dbReference type="EMBL" id="BAM07595.1"/>
    </source>
</evidence>
<organism evidence="1 2">
    <name type="scientific">Leptospirillum ferrooxidans (strain C2-3)</name>
    <dbReference type="NCBI Taxonomy" id="1162668"/>
    <lineage>
        <taxon>Bacteria</taxon>
        <taxon>Pseudomonadati</taxon>
        <taxon>Nitrospirota</taxon>
        <taxon>Nitrospiria</taxon>
        <taxon>Nitrospirales</taxon>
        <taxon>Nitrospiraceae</taxon>
        <taxon>Leptospirillum</taxon>
    </lineage>
</organism>
<dbReference type="AlphaFoldDB" id="I0IQP6"/>
<dbReference type="HOGENOM" id="CLU_2807190_0_0_0"/>